<feature type="compositionally biased region" description="Polar residues" evidence="1">
    <location>
        <begin position="575"/>
        <end position="587"/>
    </location>
</feature>
<gene>
    <name evidence="2" type="ORF">EI555_019704</name>
</gene>
<reference evidence="3" key="1">
    <citation type="journal article" date="2019" name="IScience">
        <title>Narwhal Genome Reveals Long-Term Low Genetic Diversity despite Current Large Abundance Size.</title>
        <authorList>
            <person name="Westbury M.V."/>
            <person name="Petersen B."/>
            <person name="Garde E."/>
            <person name="Heide-Jorgensen M.P."/>
            <person name="Lorenzen E.D."/>
        </authorList>
    </citation>
    <scope>NUCLEOTIDE SEQUENCE [LARGE SCALE GENOMIC DNA]</scope>
</reference>
<name>A0A4U1F0X5_MONMO</name>
<evidence type="ECO:0000313" key="3">
    <source>
        <dbReference type="Proteomes" id="UP000308365"/>
    </source>
</evidence>
<comment type="caution">
    <text evidence="2">The sequence shown here is derived from an EMBL/GenBank/DDBJ whole genome shotgun (WGS) entry which is preliminary data.</text>
</comment>
<evidence type="ECO:0000313" key="2">
    <source>
        <dbReference type="EMBL" id="TKC42869.1"/>
    </source>
</evidence>
<organism evidence="2 3">
    <name type="scientific">Monodon monoceros</name>
    <name type="common">Narwhal</name>
    <name type="synonym">Ceratodon monodon</name>
    <dbReference type="NCBI Taxonomy" id="40151"/>
    <lineage>
        <taxon>Eukaryota</taxon>
        <taxon>Metazoa</taxon>
        <taxon>Chordata</taxon>
        <taxon>Craniata</taxon>
        <taxon>Vertebrata</taxon>
        <taxon>Euteleostomi</taxon>
        <taxon>Mammalia</taxon>
        <taxon>Eutheria</taxon>
        <taxon>Laurasiatheria</taxon>
        <taxon>Artiodactyla</taxon>
        <taxon>Whippomorpha</taxon>
        <taxon>Cetacea</taxon>
        <taxon>Odontoceti</taxon>
        <taxon>Monodontidae</taxon>
        <taxon>Monodon</taxon>
    </lineage>
</organism>
<feature type="non-terminal residue" evidence="2">
    <location>
        <position position="656"/>
    </location>
</feature>
<evidence type="ECO:0000256" key="1">
    <source>
        <dbReference type="SAM" id="MobiDB-lite"/>
    </source>
</evidence>
<dbReference type="AlphaFoldDB" id="A0A4U1F0X5"/>
<accession>A0A4U1F0X5</accession>
<feature type="compositionally biased region" description="Basic and acidic residues" evidence="1">
    <location>
        <begin position="598"/>
        <end position="614"/>
    </location>
</feature>
<proteinExistence type="predicted"/>
<feature type="non-terminal residue" evidence="2">
    <location>
        <position position="1"/>
    </location>
</feature>
<dbReference type="EMBL" id="RWIC01000515">
    <property type="protein sequence ID" value="TKC42869.1"/>
    <property type="molecule type" value="Genomic_DNA"/>
</dbReference>
<protein>
    <submittedName>
        <fullName evidence="2">Uncharacterized protein</fullName>
    </submittedName>
</protein>
<sequence length="656" mass="72473">DLDFSKCLLEKSYKDREHLAEEAWKTHSDTHGMDCSIIVATSKRPSAHFCHQQTRKKRKMDGLAEGDCRKPIRWKKESPPTLMTKLFTHITGLLSSLLFNKTDLFADTNSTLNKITYFYKYRRGLEKNKVHMYDLANDIQTNRGTIIVISAYVYLFMSFLNNDAEENGDQGPCAEAGGKEQGLSAAGLHVALAVTCAHSDGVRTTNILKRQADDTSQVSVTGMIKTESNYEITNDCTHFNIFMNLKQIGGSAENSSDVKHISPITINNSVFYFSIFPSISISCFYTSNGCANWGGFKNSKMDAEDHHGAGPQFTFSNCLVLQTCVGAVFIFLVKYDLNNLATGLVFSIVVASKCMEFYALIGVREGIHIHKGSVLIILELEIELEKGKRFFYHVLFSLPEGLMTMPQRLPEGPSEKPVLMMSLVKSQFYDKDAASELSNAPEALHVQLTLVHKVIHGPGGGVLSATPAREVTDRKPSPMHTVNHLENGTEIFKLKEEKQEKNIKFVLKHYSDINLSDFYTKSETNDLIYVIAKFTLRYKSGLGAQVCGDSANPIREGGPGAEAPGVQLVATEVQSLGSRNPRATGTATRGVPAAGDNRSARRAERPGSRLRQPEFRRCSKSAIGSACACARAESWESGIPEAAWSRRGRLGLLELA</sequence>
<feature type="region of interest" description="Disordered" evidence="1">
    <location>
        <begin position="575"/>
        <end position="614"/>
    </location>
</feature>
<dbReference type="Proteomes" id="UP000308365">
    <property type="component" value="Unassembled WGS sequence"/>
</dbReference>